<evidence type="ECO:0000259" key="1">
    <source>
        <dbReference type="Pfam" id="PF06924"/>
    </source>
</evidence>
<comment type="caution">
    <text evidence="3">The sequence shown here is derived from an EMBL/GenBank/DDBJ whole genome shotgun (WGS) entry which is preliminary data.</text>
</comment>
<dbReference type="SUPFAM" id="SSF160940">
    <property type="entry name" value="Api92-like"/>
    <property type="match status" value="1"/>
</dbReference>
<gene>
    <name evidence="3" type="ORF">GEA64_19855</name>
</gene>
<dbReference type="Pfam" id="PF18406">
    <property type="entry name" value="DUF1281_C"/>
    <property type="match status" value="1"/>
</dbReference>
<name>A0A7C9KF67_9GAMM</name>
<dbReference type="RefSeq" id="WP_152963845.1">
    <property type="nucleotide sequence ID" value="NZ_CAWOZU010000003.1"/>
</dbReference>
<organism evidence="3 4">
    <name type="scientific">Photorhabdus khanii</name>
    <dbReference type="NCBI Taxonomy" id="1004150"/>
    <lineage>
        <taxon>Bacteria</taxon>
        <taxon>Pseudomonadati</taxon>
        <taxon>Pseudomonadota</taxon>
        <taxon>Gammaproteobacteria</taxon>
        <taxon>Enterobacterales</taxon>
        <taxon>Morganellaceae</taxon>
        <taxon>Photorhabdus</taxon>
    </lineage>
</organism>
<protein>
    <submittedName>
        <fullName evidence="3">DUF1281 domain-containing protein</fullName>
    </submittedName>
</protein>
<dbReference type="Gene3D" id="1.10.3530.10">
    <property type="entry name" value="Api92-like"/>
    <property type="match status" value="1"/>
</dbReference>
<dbReference type="Pfam" id="PF06924">
    <property type="entry name" value="DUF1281"/>
    <property type="match status" value="1"/>
</dbReference>
<dbReference type="InterPro" id="IPR041329">
    <property type="entry name" value="YubB_C"/>
</dbReference>
<evidence type="ECO:0000259" key="2">
    <source>
        <dbReference type="Pfam" id="PF18406"/>
    </source>
</evidence>
<evidence type="ECO:0000313" key="3">
    <source>
        <dbReference type="EMBL" id="MQL50081.1"/>
    </source>
</evidence>
<reference evidence="3 4" key="1">
    <citation type="journal article" date="2019" name="Nature">
        <title>A new antibiotic selectively kills Gram-negative pathogens.</title>
        <authorList>
            <person name="Imai Y."/>
            <person name="Meyer K.J."/>
            <person name="Iinishi A."/>
            <person name="Favre-Godal Q."/>
            <person name="Green R."/>
            <person name="Manuse S."/>
            <person name="Caboni M."/>
            <person name="Mori M."/>
            <person name="Niles S."/>
            <person name="Ghiglieri M."/>
            <person name="Honrao C."/>
            <person name="Ma X."/>
            <person name="Guo J.J."/>
            <person name="Makriyannis A."/>
            <person name="Linares-Otoya L."/>
            <person name="Boehringer N."/>
            <person name="Wuisan Z.G."/>
            <person name="Kaur H."/>
            <person name="Wu R."/>
            <person name="Mateus A."/>
            <person name="Typas A."/>
            <person name="Savitski M.M."/>
            <person name="Espinoza J.L."/>
            <person name="O'Rourke A."/>
            <person name="Nelson K.E."/>
            <person name="Hiller S."/>
            <person name="Noinaj N."/>
            <person name="Schaeberle T.F."/>
            <person name="D'Onofrio A."/>
            <person name="Lewis K."/>
        </authorList>
    </citation>
    <scope>NUCLEOTIDE SEQUENCE [LARGE SCALE GENOMIC DNA]</scope>
    <source>
        <strain evidence="3 4">HGB 1456</strain>
    </source>
</reference>
<sequence length="310" mass="34919">MPNWCANRLYISGNEEQIRRVRDLMTGNVYPRVDVAIWQSIKLFLAGCAGLLQPTTDTAYEAHPALCYAGPGDDSPENRAFTQWLELLKQNVELDVGTCARIAQLYQSSGLDTVTWDELTDSMKAVITPILHAKYHDWSGDYFGTQRGYAGFWTAAGGTDELQVASPFDMRLLLPTRLAVELNGFNGRFLEGVLSGYDFYTWHRYAIKWPVGTQLMLSTDEANFLAVDFDTPWCSPHDDVFTELSGRYQCNVEHYFSEAGGNFCGYRAYRAGEQTDSEDDSLEYGEEDEHGWSNVCSPEWILDNVAHFGG</sequence>
<dbReference type="Proteomes" id="UP000481739">
    <property type="component" value="Unassembled WGS sequence"/>
</dbReference>
<accession>A0A7C9KF67</accession>
<dbReference type="AlphaFoldDB" id="A0A7C9KF67"/>
<feature type="domain" description="DUF1281" evidence="1">
    <location>
        <begin position="31"/>
        <end position="209"/>
    </location>
</feature>
<dbReference type="InterPro" id="IPR023136">
    <property type="entry name" value="Api92-like_dom_sf"/>
</dbReference>
<feature type="domain" description="YubB ferredoxin-like" evidence="2">
    <location>
        <begin position="221"/>
        <end position="287"/>
    </location>
</feature>
<dbReference type="InterPro" id="IPR009694">
    <property type="entry name" value="DUF1281"/>
</dbReference>
<dbReference type="Gene3D" id="3.30.70.1270">
    <property type="entry name" value="Api92-like domains"/>
    <property type="match status" value="1"/>
</dbReference>
<proteinExistence type="predicted"/>
<evidence type="ECO:0000313" key="4">
    <source>
        <dbReference type="Proteomes" id="UP000481739"/>
    </source>
</evidence>
<dbReference type="EMBL" id="WHZZ01000012">
    <property type="protein sequence ID" value="MQL50081.1"/>
    <property type="molecule type" value="Genomic_DNA"/>
</dbReference>